<evidence type="ECO:0000313" key="3">
    <source>
        <dbReference type="Proteomes" id="UP001054945"/>
    </source>
</evidence>
<dbReference type="Proteomes" id="UP001054945">
    <property type="component" value="Unassembled WGS sequence"/>
</dbReference>
<feature type="compositionally biased region" description="Polar residues" evidence="1">
    <location>
        <begin position="48"/>
        <end position="62"/>
    </location>
</feature>
<proteinExistence type="predicted"/>
<organism evidence="2 3">
    <name type="scientific">Caerostris extrusa</name>
    <name type="common">Bark spider</name>
    <name type="synonym">Caerostris bankana</name>
    <dbReference type="NCBI Taxonomy" id="172846"/>
    <lineage>
        <taxon>Eukaryota</taxon>
        <taxon>Metazoa</taxon>
        <taxon>Ecdysozoa</taxon>
        <taxon>Arthropoda</taxon>
        <taxon>Chelicerata</taxon>
        <taxon>Arachnida</taxon>
        <taxon>Araneae</taxon>
        <taxon>Araneomorphae</taxon>
        <taxon>Entelegynae</taxon>
        <taxon>Araneoidea</taxon>
        <taxon>Araneidae</taxon>
        <taxon>Caerostris</taxon>
    </lineage>
</organism>
<name>A0AAV4N652_CAEEX</name>
<reference evidence="2 3" key="1">
    <citation type="submission" date="2021-06" db="EMBL/GenBank/DDBJ databases">
        <title>Caerostris extrusa draft genome.</title>
        <authorList>
            <person name="Kono N."/>
            <person name="Arakawa K."/>
        </authorList>
    </citation>
    <scope>NUCLEOTIDE SEQUENCE [LARGE SCALE GENOMIC DNA]</scope>
</reference>
<evidence type="ECO:0000256" key="1">
    <source>
        <dbReference type="SAM" id="MobiDB-lite"/>
    </source>
</evidence>
<protein>
    <submittedName>
        <fullName evidence="2">Uncharacterized protein</fullName>
    </submittedName>
</protein>
<dbReference type="AlphaFoldDB" id="A0AAV4N652"/>
<accession>A0AAV4N652</accession>
<comment type="caution">
    <text evidence="2">The sequence shown here is derived from an EMBL/GenBank/DDBJ whole genome shotgun (WGS) entry which is preliminary data.</text>
</comment>
<sequence length="110" mass="12474">MLCHSEAKLTQGLLPHRWLASGPNPKLRDFFLTSKSETRFKKPLTSHAFPSSSKFTHTGTSRFHLQKKAEESETNIIIIANQGVLKLPANHITNLHSLPTVRKHFELCVF</sequence>
<evidence type="ECO:0000313" key="2">
    <source>
        <dbReference type="EMBL" id="GIX79310.1"/>
    </source>
</evidence>
<keyword evidence="3" id="KW-1185">Reference proteome</keyword>
<dbReference type="EMBL" id="BPLR01020479">
    <property type="protein sequence ID" value="GIX79310.1"/>
    <property type="molecule type" value="Genomic_DNA"/>
</dbReference>
<gene>
    <name evidence="2" type="ORF">CEXT_203591</name>
</gene>
<feature type="region of interest" description="Disordered" evidence="1">
    <location>
        <begin position="43"/>
        <end position="62"/>
    </location>
</feature>